<comment type="caution">
    <text evidence="2">The sequence shown here is derived from an EMBL/GenBank/DDBJ whole genome shotgun (WGS) entry which is preliminary data.</text>
</comment>
<dbReference type="EMBL" id="JGVH01000009">
    <property type="protein sequence ID" value="KER04300.1"/>
    <property type="molecule type" value="Genomic_DNA"/>
</dbReference>
<dbReference type="SUPFAM" id="SSF55729">
    <property type="entry name" value="Acyl-CoA N-acyltransferases (Nat)"/>
    <property type="match status" value="1"/>
</dbReference>
<accession>A0A081S047</accession>
<keyword evidence="2" id="KW-0808">Transferase</keyword>
<dbReference type="InterPro" id="IPR016181">
    <property type="entry name" value="Acyl_CoA_acyltransferase"/>
</dbReference>
<dbReference type="Proteomes" id="UP000028002">
    <property type="component" value="Unassembled WGS sequence"/>
</dbReference>
<protein>
    <submittedName>
        <fullName evidence="2">Acetyltransferase, ribosomal protein N-acetylase</fullName>
    </submittedName>
</protein>
<reference evidence="2 3" key="1">
    <citation type="submission" date="2014-03" db="EMBL/GenBank/DDBJ databases">
        <title>Draft Genome of Photorhabdus temperata Meg1.</title>
        <authorList>
            <person name="Hurst S.G.IV."/>
            <person name="Morris K."/>
            <person name="Thomas K."/>
            <person name="Tisa L.S."/>
        </authorList>
    </citation>
    <scope>NUCLEOTIDE SEQUENCE [LARGE SCALE GENOMIC DNA]</scope>
    <source>
        <strain evidence="2 3">Meg1</strain>
    </source>
</reference>
<dbReference type="InterPro" id="IPR000182">
    <property type="entry name" value="GNAT_dom"/>
</dbReference>
<proteinExistence type="predicted"/>
<evidence type="ECO:0000313" key="3">
    <source>
        <dbReference type="Proteomes" id="UP000028002"/>
    </source>
</evidence>
<feature type="domain" description="N-acetyltransferase" evidence="1">
    <location>
        <begin position="1"/>
        <end position="42"/>
    </location>
</feature>
<evidence type="ECO:0000313" key="2">
    <source>
        <dbReference type="EMBL" id="KER04300.1"/>
    </source>
</evidence>
<dbReference type="PATRIC" id="fig|1393735.3.peg.864"/>
<sequence length="76" mass="9038">MTEAVQVVTDFWFNTLNRKVLRTPKSSDNIASKKISIKNGMRLIRLENKDYVSGRMLSEIWEITRDEWNKINHQKD</sequence>
<keyword evidence="2" id="KW-0687">Ribonucleoprotein</keyword>
<gene>
    <name evidence="2" type="ORF">MEG1DRAFT_00844</name>
</gene>
<dbReference type="Gene3D" id="3.40.630.30">
    <property type="match status" value="1"/>
</dbReference>
<organism evidence="2 3">
    <name type="scientific">Photorhabdus temperata subsp. temperata Meg1</name>
    <dbReference type="NCBI Taxonomy" id="1393735"/>
    <lineage>
        <taxon>Bacteria</taxon>
        <taxon>Pseudomonadati</taxon>
        <taxon>Pseudomonadota</taxon>
        <taxon>Gammaproteobacteria</taxon>
        <taxon>Enterobacterales</taxon>
        <taxon>Morganellaceae</taxon>
        <taxon>Photorhabdus</taxon>
    </lineage>
</organism>
<dbReference type="GO" id="GO:0016747">
    <property type="term" value="F:acyltransferase activity, transferring groups other than amino-acyl groups"/>
    <property type="evidence" value="ECO:0007669"/>
    <property type="project" value="InterPro"/>
</dbReference>
<dbReference type="Pfam" id="PF13302">
    <property type="entry name" value="Acetyltransf_3"/>
    <property type="match status" value="1"/>
</dbReference>
<evidence type="ECO:0000259" key="1">
    <source>
        <dbReference type="Pfam" id="PF13302"/>
    </source>
</evidence>
<keyword evidence="2" id="KW-0689">Ribosomal protein</keyword>
<dbReference type="AlphaFoldDB" id="A0A081S047"/>
<dbReference type="GO" id="GO:0005840">
    <property type="term" value="C:ribosome"/>
    <property type="evidence" value="ECO:0007669"/>
    <property type="project" value="UniProtKB-KW"/>
</dbReference>
<name>A0A081S047_PHOTE</name>